<keyword evidence="4" id="KW-1185">Reference proteome</keyword>
<feature type="region of interest" description="Disordered" evidence="1">
    <location>
        <begin position="1"/>
        <end position="31"/>
    </location>
</feature>
<reference evidence="4" key="1">
    <citation type="journal article" date="2019" name="Int. J. Syst. Evol. Microbiol.">
        <title>The Global Catalogue of Microorganisms (GCM) 10K type strain sequencing project: providing services to taxonomists for standard genome sequencing and annotation.</title>
        <authorList>
            <consortium name="The Broad Institute Genomics Platform"/>
            <consortium name="The Broad Institute Genome Sequencing Center for Infectious Disease"/>
            <person name="Wu L."/>
            <person name="Ma J."/>
        </authorList>
    </citation>
    <scope>NUCLEOTIDE SEQUENCE [LARGE SCALE GENOMIC DNA]</scope>
    <source>
        <strain evidence="4">CCUG 66188</strain>
    </source>
</reference>
<dbReference type="Pfam" id="PF00171">
    <property type="entry name" value="Aldedh"/>
    <property type="match status" value="1"/>
</dbReference>
<comment type="caution">
    <text evidence="3">The sequence shown here is derived from an EMBL/GenBank/DDBJ whole genome shotgun (WGS) entry which is preliminary data.</text>
</comment>
<sequence>MRDGWHQQRYHGRSKGPFGGTKTSGIGREAGNDGIYEFTEQKYMAVTVNEAFA</sequence>
<feature type="domain" description="Aldehyde dehydrogenase" evidence="2">
    <location>
        <begin position="11"/>
        <end position="43"/>
    </location>
</feature>
<dbReference type="EMBL" id="JBHSWG010000003">
    <property type="protein sequence ID" value="MFC6761696.1"/>
    <property type="molecule type" value="Genomic_DNA"/>
</dbReference>
<evidence type="ECO:0000256" key="1">
    <source>
        <dbReference type="SAM" id="MobiDB-lite"/>
    </source>
</evidence>
<evidence type="ECO:0000259" key="2">
    <source>
        <dbReference type="Pfam" id="PF00171"/>
    </source>
</evidence>
<protein>
    <submittedName>
        <fullName evidence="3">Aldehyde dehydrogenase family protein</fullName>
    </submittedName>
</protein>
<dbReference type="InterPro" id="IPR016161">
    <property type="entry name" value="Ald_DH/histidinol_DH"/>
</dbReference>
<dbReference type="InterPro" id="IPR015590">
    <property type="entry name" value="Aldehyde_DH_dom"/>
</dbReference>
<proteinExistence type="predicted"/>
<gene>
    <name evidence="3" type="ORF">ACFQFQ_23035</name>
</gene>
<name>A0ABW2B8Z9_9RHOB</name>
<organism evidence="3 4">
    <name type="scientific">Sulfitobacter porphyrae</name>
    <dbReference type="NCBI Taxonomy" id="1246864"/>
    <lineage>
        <taxon>Bacteria</taxon>
        <taxon>Pseudomonadati</taxon>
        <taxon>Pseudomonadota</taxon>
        <taxon>Alphaproteobacteria</taxon>
        <taxon>Rhodobacterales</taxon>
        <taxon>Roseobacteraceae</taxon>
        <taxon>Sulfitobacter</taxon>
    </lineage>
</organism>
<dbReference type="InterPro" id="IPR016163">
    <property type="entry name" value="Ald_DH_C"/>
</dbReference>
<evidence type="ECO:0000313" key="4">
    <source>
        <dbReference type="Proteomes" id="UP001596353"/>
    </source>
</evidence>
<accession>A0ABW2B8Z9</accession>
<dbReference type="Proteomes" id="UP001596353">
    <property type="component" value="Unassembled WGS sequence"/>
</dbReference>
<evidence type="ECO:0000313" key="3">
    <source>
        <dbReference type="EMBL" id="MFC6761696.1"/>
    </source>
</evidence>
<dbReference type="SUPFAM" id="SSF53720">
    <property type="entry name" value="ALDH-like"/>
    <property type="match status" value="1"/>
</dbReference>
<dbReference type="Gene3D" id="3.40.309.10">
    <property type="entry name" value="Aldehyde Dehydrogenase, Chain A, domain 2"/>
    <property type="match status" value="1"/>
</dbReference>